<protein>
    <recommendedName>
        <fullName evidence="2">E3 ubiquitin-protein ligase CHFR</fullName>
    </recommendedName>
</protein>
<dbReference type="InterPro" id="IPR000253">
    <property type="entry name" value="FHA_dom"/>
</dbReference>
<dbReference type="PROSITE" id="PS50006">
    <property type="entry name" value="FHA_DOMAIN"/>
    <property type="match status" value="1"/>
</dbReference>
<reference evidence="10" key="2">
    <citation type="submission" date="2023-06" db="EMBL/GenBank/DDBJ databases">
        <title>Long-read-based genome assembly of the green algal bacterivore Cymbomonas tetramitiformis.</title>
        <authorList>
            <person name="Gyaltshen Y."/>
            <person name="Rozenberg A."/>
            <person name="Paasch A."/>
            <person name="Burns J.A."/>
            <person name="Warring S."/>
            <person name="Larson R."/>
            <person name="Maurer-Alcala X."/>
            <person name="Dacks J."/>
            <person name="Kim E."/>
        </authorList>
    </citation>
    <scope>NUCLEOTIDE SEQUENCE</scope>
    <source>
        <strain evidence="10">PLY_AMNH</strain>
    </source>
</reference>
<dbReference type="CDD" id="cd00060">
    <property type="entry name" value="FHA"/>
    <property type="match status" value="1"/>
</dbReference>
<dbReference type="EMBL" id="LGRX02027503">
    <property type="protein sequence ID" value="KAK3249247.1"/>
    <property type="molecule type" value="Genomic_DNA"/>
</dbReference>
<dbReference type="PROSITE" id="PS00518">
    <property type="entry name" value="ZF_RING_1"/>
    <property type="match status" value="1"/>
</dbReference>
<evidence type="ECO:0000259" key="9">
    <source>
        <dbReference type="PROSITE" id="PS50089"/>
    </source>
</evidence>
<dbReference type="GO" id="GO:0016567">
    <property type="term" value="P:protein ubiquitination"/>
    <property type="evidence" value="ECO:0007669"/>
    <property type="project" value="TreeGrafter"/>
</dbReference>
<evidence type="ECO:0000256" key="6">
    <source>
        <dbReference type="PROSITE-ProRule" id="PRU00175"/>
    </source>
</evidence>
<evidence type="ECO:0000256" key="3">
    <source>
        <dbReference type="ARBA" id="ARBA00022723"/>
    </source>
</evidence>
<dbReference type="GO" id="GO:0004842">
    <property type="term" value="F:ubiquitin-protein transferase activity"/>
    <property type="evidence" value="ECO:0007669"/>
    <property type="project" value="TreeGrafter"/>
</dbReference>
<dbReference type="InterPro" id="IPR008984">
    <property type="entry name" value="SMAD_FHA_dom_sf"/>
</dbReference>
<dbReference type="SUPFAM" id="SSF57850">
    <property type="entry name" value="RING/U-box"/>
    <property type="match status" value="1"/>
</dbReference>
<dbReference type="Pfam" id="PF00097">
    <property type="entry name" value="zf-C3HC4"/>
    <property type="match status" value="1"/>
</dbReference>
<dbReference type="GO" id="GO:0006511">
    <property type="term" value="P:ubiquitin-dependent protein catabolic process"/>
    <property type="evidence" value="ECO:0007669"/>
    <property type="project" value="TreeGrafter"/>
</dbReference>
<evidence type="ECO:0000313" key="12">
    <source>
        <dbReference type="Proteomes" id="UP001190700"/>
    </source>
</evidence>
<feature type="compositionally biased region" description="Basic and acidic residues" evidence="7">
    <location>
        <begin position="434"/>
        <end position="443"/>
    </location>
</feature>
<dbReference type="InterPro" id="IPR001841">
    <property type="entry name" value="Znf_RING"/>
</dbReference>
<dbReference type="EMBL" id="LGRX02030310">
    <property type="protein sequence ID" value="KAK3245830.1"/>
    <property type="molecule type" value="Genomic_DNA"/>
</dbReference>
<dbReference type="Gene3D" id="2.60.200.20">
    <property type="match status" value="1"/>
</dbReference>
<name>A0AAE0F0I2_9CHLO</name>
<proteinExistence type="inferred from homology"/>
<feature type="region of interest" description="Disordered" evidence="7">
    <location>
        <begin position="434"/>
        <end position="459"/>
    </location>
</feature>
<dbReference type="SUPFAM" id="SSF49879">
    <property type="entry name" value="SMAD/FHA domain"/>
    <property type="match status" value="1"/>
</dbReference>
<dbReference type="InterPro" id="IPR052256">
    <property type="entry name" value="E3_ubiquitin-ligase_CHFR"/>
</dbReference>
<keyword evidence="5" id="KW-0862">Zinc</keyword>
<dbReference type="InterPro" id="IPR017907">
    <property type="entry name" value="Znf_RING_CS"/>
</dbReference>
<evidence type="ECO:0000256" key="4">
    <source>
        <dbReference type="ARBA" id="ARBA00022771"/>
    </source>
</evidence>
<feature type="domain" description="FHA" evidence="8">
    <location>
        <begin position="43"/>
        <end position="103"/>
    </location>
</feature>
<dbReference type="Proteomes" id="UP001190700">
    <property type="component" value="Unassembled WGS sequence"/>
</dbReference>
<feature type="region of interest" description="Disordered" evidence="7">
    <location>
        <begin position="327"/>
        <end position="348"/>
    </location>
</feature>
<keyword evidence="4 6" id="KW-0863">Zinc-finger</keyword>
<dbReference type="PANTHER" id="PTHR16079">
    <property type="entry name" value="UBIQUITIN LIGASE PROTEIN CHFR"/>
    <property type="match status" value="1"/>
</dbReference>
<dbReference type="InterPro" id="IPR013083">
    <property type="entry name" value="Znf_RING/FYVE/PHD"/>
</dbReference>
<dbReference type="SMART" id="SM00184">
    <property type="entry name" value="RING"/>
    <property type="match status" value="1"/>
</dbReference>
<keyword evidence="3" id="KW-0479">Metal-binding</keyword>
<dbReference type="GO" id="GO:0005634">
    <property type="term" value="C:nucleus"/>
    <property type="evidence" value="ECO:0007669"/>
    <property type="project" value="TreeGrafter"/>
</dbReference>
<feature type="compositionally biased region" description="Basic and acidic residues" evidence="7">
    <location>
        <begin position="267"/>
        <end position="277"/>
    </location>
</feature>
<dbReference type="PROSITE" id="PS50089">
    <property type="entry name" value="ZF_RING_2"/>
    <property type="match status" value="1"/>
</dbReference>
<dbReference type="Pfam" id="PF00498">
    <property type="entry name" value="FHA"/>
    <property type="match status" value="1"/>
</dbReference>
<accession>A0AAE0F0I2</accession>
<evidence type="ECO:0000313" key="10">
    <source>
        <dbReference type="EMBL" id="KAK3245830.1"/>
    </source>
</evidence>
<dbReference type="PANTHER" id="PTHR16079:SF4">
    <property type="entry name" value="E3 UBIQUITIN-PROTEIN LIGASE CHFR"/>
    <property type="match status" value="1"/>
</dbReference>
<evidence type="ECO:0000256" key="5">
    <source>
        <dbReference type="ARBA" id="ARBA00022833"/>
    </source>
</evidence>
<feature type="region of interest" description="Disordered" evidence="7">
    <location>
        <begin position="261"/>
        <end position="300"/>
    </location>
</feature>
<sequence>MSTHVPEPRSYPRINQIRGAISRDEEPLNYQLHTFFNLGRKSVRLGRHPANDILLNCSENERIPLLLARFHAYIEYQVVDGDPVYTLGDKGSVNGTYVGSVMIPSGGRQRIYHGTTISFGGPMNVVRDNETLRNPFQFIFLERDPEQAVPIEIQPSAQLQLPQSAQVSSDEQACAVDIGEQIWTLQEAEEIVCCPICTETCVESHVLPCGHSFCGACILSWYDQRARNCTCPVCRKKVTEEPVQNVALEHIVELTVVPRMSSAQRSSRNEKKQEFLRVKQTRAGRPRSAMRRTTRDTTQHYQQMGQALTTFLTNNYSMHNLISGDITLTSSGSGPGAPPSDGASEATGTRGWTRAYTLIRRQPPCVMHAVRYRECVTCMGIIDRQSRPLCFAEQGVRDVYPVWHHFDCYAEANPTWTGQDVIISRELSEAEKSHVESLFESRRHNSSGIPQPTPPVDES</sequence>
<evidence type="ECO:0000256" key="2">
    <source>
        <dbReference type="ARBA" id="ARBA00017908"/>
    </source>
</evidence>
<dbReference type="GO" id="GO:0008270">
    <property type="term" value="F:zinc ion binding"/>
    <property type="evidence" value="ECO:0007669"/>
    <property type="project" value="UniProtKB-KW"/>
</dbReference>
<dbReference type="AlphaFoldDB" id="A0AAE0F0I2"/>
<evidence type="ECO:0000256" key="1">
    <source>
        <dbReference type="ARBA" id="ARBA00005797"/>
    </source>
</evidence>
<dbReference type="InterPro" id="IPR018957">
    <property type="entry name" value="Znf_C3HC4_RING-type"/>
</dbReference>
<keyword evidence="12" id="KW-1185">Reference proteome</keyword>
<comment type="similarity">
    <text evidence="1">Belongs to the CHFR family.</text>
</comment>
<dbReference type="SMART" id="SM00240">
    <property type="entry name" value="FHA"/>
    <property type="match status" value="1"/>
</dbReference>
<feature type="domain" description="RING-type" evidence="9">
    <location>
        <begin position="194"/>
        <end position="235"/>
    </location>
</feature>
<comment type="caution">
    <text evidence="10">The sequence shown here is derived from an EMBL/GenBank/DDBJ whole genome shotgun (WGS) entry which is preliminary data.</text>
</comment>
<feature type="compositionally biased region" description="Basic residues" evidence="7">
    <location>
        <begin position="279"/>
        <end position="292"/>
    </location>
</feature>
<reference evidence="10 12" key="1">
    <citation type="journal article" date="2015" name="Genome Biol. Evol.">
        <title>Comparative Genomics of a Bacterivorous Green Alga Reveals Evolutionary Causalities and Consequences of Phago-Mixotrophic Mode of Nutrition.</title>
        <authorList>
            <person name="Burns J.A."/>
            <person name="Paasch A."/>
            <person name="Narechania A."/>
            <person name="Kim E."/>
        </authorList>
    </citation>
    <scope>NUCLEOTIDE SEQUENCE [LARGE SCALE GENOMIC DNA]</scope>
    <source>
        <strain evidence="10">PLY_AMNH</strain>
    </source>
</reference>
<gene>
    <name evidence="11" type="ORF">CYMTET_41323</name>
    <name evidence="10" type="ORF">CYMTET_44651</name>
</gene>
<dbReference type="Gene3D" id="3.30.40.10">
    <property type="entry name" value="Zinc/RING finger domain, C3HC4 (zinc finger)"/>
    <property type="match status" value="1"/>
</dbReference>
<organism evidence="10 12">
    <name type="scientific">Cymbomonas tetramitiformis</name>
    <dbReference type="NCBI Taxonomy" id="36881"/>
    <lineage>
        <taxon>Eukaryota</taxon>
        <taxon>Viridiplantae</taxon>
        <taxon>Chlorophyta</taxon>
        <taxon>Pyramimonadophyceae</taxon>
        <taxon>Pyramimonadales</taxon>
        <taxon>Pyramimonadaceae</taxon>
        <taxon>Cymbomonas</taxon>
    </lineage>
</organism>
<evidence type="ECO:0000259" key="8">
    <source>
        <dbReference type="PROSITE" id="PS50006"/>
    </source>
</evidence>
<evidence type="ECO:0000313" key="11">
    <source>
        <dbReference type="EMBL" id="KAK3249247.1"/>
    </source>
</evidence>
<evidence type="ECO:0000256" key="7">
    <source>
        <dbReference type="SAM" id="MobiDB-lite"/>
    </source>
</evidence>